<evidence type="ECO:0000313" key="3">
    <source>
        <dbReference type="EMBL" id="CAK9032813.1"/>
    </source>
</evidence>
<reference evidence="2 4" key="1">
    <citation type="submission" date="2024-02" db="EMBL/GenBank/DDBJ databases">
        <authorList>
            <person name="Chen Y."/>
            <person name="Shah S."/>
            <person name="Dougan E. K."/>
            <person name="Thang M."/>
            <person name="Chan C."/>
        </authorList>
    </citation>
    <scope>NUCLEOTIDE SEQUENCE [LARGE SCALE GENOMIC DNA]</scope>
</reference>
<organism evidence="2 4">
    <name type="scientific">Durusdinium trenchii</name>
    <dbReference type="NCBI Taxonomy" id="1381693"/>
    <lineage>
        <taxon>Eukaryota</taxon>
        <taxon>Sar</taxon>
        <taxon>Alveolata</taxon>
        <taxon>Dinophyceae</taxon>
        <taxon>Suessiales</taxon>
        <taxon>Symbiodiniaceae</taxon>
        <taxon>Durusdinium</taxon>
    </lineage>
</organism>
<dbReference type="EMBL" id="CAXAMM010014014">
    <property type="protein sequence ID" value="CAK9032776.1"/>
    <property type="molecule type" value="Genomic_DNA"/>
</dbReference>
<feature type="region of interest" description="Disordered" evidence="1">
    <location>
        <begin position="75"/>
        <end position="124"/>
    </location>
</feature>
<evidence type="ECO:0000256" key="1">
    <source>
        <dbReference type="SAM" id="MobiDB-lite"/>
    </source>
</evidence>
<name>A0ABP0L0W0_9DINO</name>
<comment type="caution">
    <text evidence="2">The sequence shown here is derived from an EMBL/GenBank/DDBJ whole genome shotgun (WGS) entry which is preliminary data.</text>
</comment>
<accession>A0ABP0L0W0</accession>
<gene>
    <name evidence="2" type="ORF">SCF082_LOCUS20197</name>
    <name evidence="3" type="ORF">SCF082_LOCUS20216</name>
</gene>
<dbReference type="EMBL" id="CAXAMM010014036">
    <property type="protein sequence ID" value="CAK9032813.1"/>
    <property type="molecule type" value="Genomic_DNA"/>
</dbReference>
<sequence>MFNWKRKMLKAQGDLQHEMRKYERDGLVDVSKMESELGKLDAQLQHLSTSVPADQLIELIQRRSRVERLNMKRTMRHEGHLLHKAHHAPRQPRGIRAPNRAGCGQSAGHPCGVGKGGPGDEKLS</sequence>
<proteinExistence type="predicted"/>
<protein>
    <submittedName>
        <fullName evidence="2">Uncharacterized protein</fullName>
    </submittedName>
</protein>
<keyword evidence="4" id="KW-1185">Reference proteome</keyword>
<dbReference type="Proteomes" id="UP001642464">
    <property type="component" value="Unassembled WGS sequence"/>
</dbReference>
<evidence type="ECO:0000313" key="2">
    <source>
        <dbReference type="EMBL" id="CAK9032776.1"/>
    </source>
</evidence>
<evidence type="ECO:0000313" key="4">
    <source>
        <dbReference type="Proteomes" id="UP001642464"/>
    </source>
</evidence>